<protein>
    <submittedName>
        <fullName evidence="5">Gfo/Idh/MocA family oxidoreductase</fullName>
    </submittedName>
</protein>
<sequence>MPPLGVGVVGASPDRGWALDAHLPAVAGLAEYRLAAVATTRPETARRAAEVFGAAAAYTDPAALAADPAVDLVVVCVKVPAHAEVVERALRAGKHVYCEWPLGLTTAEAERLAALAGERGVRHAVGLQARSSPLLATLRAALADGLLGTVLSCTAYSPTGSGGPHRDLARRYTADRANAAHTLTINTGHTLDTLGWLLGPLDCFDARVAVRQPAATVTETGEELAVTAPDQVVVSATTGDGCVVSVHAHSGARPNGTHFAARFHGTRGDLVLRSTGVRGLQIEDLSARFCPAGSTRWRAVRTDPRHYRVPEPLRAQPVLNVAQALRRLAVAIRGGTRFEPDFGTAVALHRRLDAVERAAATGRRQCAGARTGGTPGPGGNRGPGGTSGTGGSSGPRDLSDPAGVAGAA</sequence>
<evidence type="ECO:0000259" key="3">
    <source>
        <dbReference type="Pfam" id="PF01408"/>
    </source>
</evidence>
<feature type="compositionally biased region" description="Gly residues" evidence="2">
    <location>
        <begin position="370"/>
        <end position="393"/>
    </location>
</feature>
<comment type="caution">
    <text evidence="5">The sequence shown here is derived from an EMBL/GenBank/DDBJ whole genome shotgun (WGS) entry which is preliminary data.</text>
</comment>
<dbReference type="RefSeq" id="WP_167983513.1">
    <property type="nucleotide sequence ID" value="NZ_JAATEJ010000010.1"/>
</dbReference>
<dbReference type="Proteomes" id="UP000734511">
    <property type="component" value="Unassembled WGS sequence"/>
</dbReference>
<organism evidence="5 6">
    <name type="scientific">Actinacidiphila epipremni</name>
    <dbReference type="NCBI Taxonomy" id="2053013"/>
    <lineage>
        <taxon>Bacteria</taxon>
        <taxon>Bacillati</taxon>
        <taxon>Actinomycetota</taxon>
        <taxon>Actinomycetes</taxon>
        <taxon>Kitasatosporales</taxon>
        <taxon>Streptomycetaceae</taxon>
        <taxon>Actinacidiphila</taxon>
    </lineage>
</organism>
<feature type="domain" description="Gfo/Idh/MocA-like oxidoreductase N-terminal" evidence="3">
    <location>
        <begin position="5"/>
        <end position="126"/>
    </location>
</feature>
<gene>
    <name evidence="5" type="ORF">HCN08_14755</name>
</gene>
<evidence type="ECO:0000313" key="5">
    <source>
        <dbReference type="EMBL" id="NJP44644.1"/>
    </source>
</evidence>
<accession>A0ABX0ZLB4</accession>
<feature type="domain" description="Gal80p-like C-terminal" evidence="4">
    <location>
        <begin position="138"/>
        <end position="274"/>
    </location>
</feature>
<reference evidence="5 6" key="1">
    <citation type="submission" date="2020-03" db="EMBL/GenBank/DDBJ databases">
        <title>WGS of actinomycetes isolated from Thailand.</title>
        <authorList>
            <person name="Thawai C."/>
        </authorList>
    </citation>
    <scope>NUCLEOTIDE SEQUENCE [LARGE SCALE GENOMIC DNA]</scope>
    <source>
        <strain evidence="5 6">PRB2-1</strain>
    </source>
</reference>
<dbReference type="InterPro" id="IPR055080">
    <property type="entry name" value="Gal80p-like_C"/>
</dbReference>
<evidence type="ECO:0000313" key="6">
    <source>
        <dbReference type="Proteomes" id="UP000734511"/>
    </source>
</evidence>
<evidence type="ECO:0000256" key="2">
    <source>
        <dbReference type="SAM" id="MobiDB-lite"/>
    </source>
</evidence>
<name>A0ABX0ZLB4_9ACTN</name>
<dbReference type="Pfam" id="PF01408">
    <property type="entry name" value="GFO_IDH_MocA"/>
    <property type="match status" value="1"/>
</dbReference>
<evidence type="ECO:0000256" key="1">
    <source>
        <dbReference type="ARBA" id="ARBA00023002"/>
    </source>
</evidence>
<dbReference type="Gene3D" id="3.40.50.720">
    <property type="entry name" value="NAD(P)-binding Rossmann-like Domain"/>
    <property type="match status" value="1"/>
</dbReference>
<keyword evidence="6" id="KW-1185">Reference proteome</keyword>
<proteinExistence type="predicted"/>
<dbReference type="InterPro" id="IPR000683">
    <property type="entry name" value="Gfo/Idh/MocA-like_OxRdtase_N"/>
</dbReference>
<dbReference type="SUPFAM" id="SSF55347">
    <property type="entry name" value="Glyceraldehyde-3-phosphate dehydrogenase-like, C-terminal domain"/>
    <property type="match status" value="1"/>
</dbReference>
<dbReference type="PANTHER" id="PTHR43818:SF11">
    <property type="entry name" value="BCDNA.GH03377"/>
    <property type="match status" value="1"/>
</dbReference>
<dbReference type="Pfam" id="PF22685">
    <property type="entry name" value="Gal80p_C-like"/>
    <property type="match status" value="1"/>
</dbReference>
<dbReference type="InterPro" id="IPR050463">
    <property type="entry name" value="Gfo/Idh/MocA_oxidrdct_glycsds"/>
</dbReference>
<dbReference type="SUPFAM" id="SSF51735">
    <property type="entry name" value="NAD(P)-binding Rossmann-fold domains"/>
    <property type="match status" value="1"/>
</dbReference>
<dbReference type="PANTHER" id="PTHR43818">
    <property type="entry name" value="BCDNA.GH03377"/>
    <property type="match status" value="1"/>
</dbReference>
<feature type="region of interest" description="Disordered" evidence="2">
    <location>
        <begin position="360"/>
        <end position="408"/>
    </location>
</feature>
<dbReference type="InterPro" id="IPR036291">
    <property type="entry name" value="NAD(P)-bd_dom_sf"/>
</dbReference>
<evidence type="ECO:0000259" key="4">
    <source>
        <dbReference type="Pfam" id="PF22685"/>
    </source>
</evidence>
<dbReference type="EMBL" id="JAATEJ010000010">
    <property type="protein sequence ID" value="NJP44644.1"/>
    <property type="molecule type" value="Genomic_DNA"/>
</dbReference>
<keyword evidence="1" id="KW-0560">Oxidoreductase</keyword>
<dbReference type="Gene3D" id="3.30.360.10">
    <property type="entry name" value="Dihydrodipicolinate Reductase, domain 2"/>
    <property type="match status" value="1"/>
</dbReference>